<evidence type="ECO:0000313" key="3">
    <source>
        <dbReference type="Proteomes" id="UP001162098"/>
    </source>
</evidence>
<dbReference type="Pfam" id="PF12937">
    <property type="entry name" value="F-box-like"/>
    <property type="match status" value="1"/>
</dbReference>
<protein>
    <submittedName>
        <fullName evidence="2">F-box domain-containing protein</fullName>
    </submittedName>
</protein>
<name>A0A7S7YEA7_9VIRU</name>
<accession>A0A7S7YEA7</accession>
<dbReference type="EMBL" id="MW018138">
    <property type="protein sequence ID" value="QPB44191.1"/>
    <property type="molecule type" value="Genomic_DNA"/>
</dbReference>
<reference evidence="2 3" key="1">
    <citation type="submission" date="2020-09" db="EMBL/GenBank/DDBJ databases">
        <authorList>
            <person name="Zhang R."/>
            <person name="Garcia K."/>
            <person name="Ogata H."/>
        </authorList>
    </citation>
    <scope>NUCLEOTIDE SEQUENCE [LARGE SCALE GENOMIC DNA]</scope>
    <source>
        <strain evidence="3">stheno</strain>
    </source>
</reference>
<dbReference type="KEGG" id="vg:80543387"/>
<dbReference type="InterPro" id="IPR001810">
    <property type="entry name" value="F-box_dom"/>
</dbReference>
<keyword evidence="3" id="KW-1185">Reference proteome</keyword>
<feature type="domain" description="F-box" evidence="1">
    <location>
        <begin position="6"/>
        <end position="49"/>
    </location>
</feature>
<dbReference type="SUPFAM" id="SSF81383">
    <property type="entry name" value="F-box domain"/>
    <property type="match status" value="1"/>
</dbReference>
<evidence type="ECO:0000313" key="2">
    <source>
        <dbReference type="EMBL" id="QPB44191.1"/>
    </source>
</evidence>
<proteinExistence type="predicted"/>
<organism evidence="2 3">
    <name type="scientific">Medusavirus stheno T3</name>
    <dbReference type="NCBI Taxonomy" id="3069717"/>
    <lineage>
        <taxon>Viruses</taxon>
        <taxon>Varidnaviria</taxon>
        <taxon>Bamfordvirae</taxon>
        <taxon>Nucleocytoviricota</taxon>
        <taxon>Megaviricetes</taxon>
        <taxon>Mamonoviridae</taxon>
        <taxon>Medusavirus</taxon>
        <taxon>Medusavirus sthenus</taxon>
    </lineage>
</organism>
<evidence type="ECO:0000259" key="1">
    <source>
        <dbReference type="Pfam" id="PF12937"/>
    </source>
</evidence>
<sequence>MDTPPLPNEIWLKIAGEIDSVADLARFSAACTLFRDTVDDEVWHRLHLRLYGLPLHTEYGEYEKTWRWLCLAQRKPIKCRPITPANIELGSRGGRYYGDVYSNAGFLVPHGYGYWHMKDEETLEGEWKRGAMHGAMKATTLSGQVTATARMASNQPIESTIRARRRWPPNGEGWAKLPKMRVVCLGGPYSSWVPIFPSTN</sequence>
<dbReference type="SUPFAM" id="SSF82185">
    <property type="entry name" value="Histone H3 K4-specific methyltransferase SET7/9 N-terminal domain"/>
    <property type="match status" value="1"/>
</dbReference>
<dbReference type="Proteomes" id="UP001162098">
    <property type="component" value="Segment"/>
</dbReference>
<dbReference type="InterPro" id="IPR036047">
    <property type="entry name" value="F-box-like_dom_sf"/>
</dbReference>